<evidence type="ECO:0000313" key="3">
    <source>
        <dbReference type="EMBL" id="KAF8903718.1"/>
    </source>
</evidence>
<keyword evidence="4" id="KW-1185">Reference proteome</keyword>
<protein>
    <submittedName>
        <fullName evidence="3">Uncharacterized protein</fullName>
    </submittedName>
</protein>
<keyword evidence="1" id="KW-0472">Membrane</keyword>
<feature type="transmembrane region" description="Helical" evidence="1">
    <location>
        <begin position="72"/>
        <end position="91"/>
    </location>
</feature>
<name>A0A9P5NSF1_GYMJU</name>
<evidence type="ECO:0000256" key="2">
    <source>
        <dbReference type="SAM" id="SignalP"/>
    </source>
</evidence>
<evidence type="ECO:0000313" key="4">
    <source>
        <dbReference type="Proteomes" id="UP000724874"/>
    </source>
</evidence>
<keyword evidence="1" id="KW-1133">Transmembrane helix</keyword>
<dbReference type="AlphaFoldDB" id="A0A9P5NSF1"/>
<dbReference type="OrthoDB" id="4584900at2759"/>
<dbReference type="EMBL" id="JADNYJ010000029">
    <property type="protein sequence ID" value="KAF8903718.1"/>
    <property type="molecule type" value="Genomic_DNA"/>
</dbReference>
<accession>A0A9P5NSF1</accession>
<comment type="caution">
    <text evidence="3">The sequence shown here is derived from an EMBL/GenBank/DDBJ whole genome shotgun (WGS) entry which is preliminary data.</text>
</comment>
<keyword evidence="1" id="KW-0812">Transmembrane</keyword>
<proteinExistence type="predicted"/>
<feature type="chain" id="PRO_5040343373" evidence="2">
    <location>
        <begin position="27"/>
        <end position="272"/>
    </location>
</feature>
<sequence length="272" mass="29319">MMAFVNFKASLLLLLAVFQCALFASARPQHLIDTELSKRENVDTRGLVTNAKRLRAGLGPLKPRTLYSPSRVAGGAIFGLIYHLILLYLAWSFIARDPQPSTVLPTGNVVVRRADGSQVGYLSTQGFGLVTTQGNNMEVSFNPNNSPFNVAINGNQYPYLGFVGTTLATNAIGMGATNPTLPGSTSQVVGTEYGATQRSESSVWYYSAKDHKLTAQWVNPDGSVLFPGFVYVSSSNRIGLDMAPGSLEVLPSVNASHFALFPVPPFLSARRQ</sequence>
<reference evidence="3" key="1">
    <citation type="submission" date="2020-11" db="EMBL/GenBank/DDBJ databases">
        <authorList>
            <consortium name="DOE Joint Genome Institute"/>
            <person name="Ahrendt S."/>
            <person name="Riley R."/>
            <person name="Andreopoulos W."/>
            <person name="LaButti K."/>
            <person name="Pangilinan J."/>
            <person name="Ruiz-duenas F.J."/>
            <person name="Barrasa J.M."/>
            <person name="Sanchez-Garcia M."/>
            <person name="Camarero S."/>
            <person name="Miyauchi S."/>
            <person name="Serrano A."/>
            <person name="Linde D."/>
            <person name="Babiker R."/>
            <person name="Drula E."/>
            <person name="Ayuso-Fernandez I."/>
            <person name="Pacheco R."/>
            <person name="Padilla G."/>
            <person name="Ferreira P."/>
            <person name="Barriuso J."/>
            <person name="Kellner H."/>
            <person name="Castanera R."/>
            <person name="Alfaro M."/>
            <person name="Ramirez L."/>
            <person name="Pisabarro A.G."/>
            <person name="Kuo A."/>
            <person name="Tritt A."/>
            <person name="Lipzen A."/>
            <person name="He G."/>
            <person name="Yan M."/>
            <person name="Ng V."/>
            <person name="Cullen D."/>
            <person name="Martin F."/>
            <person name="Rosso M.-N."/>
            <person name="Henrissat B."/>
            <person name="Hibbett D."/>
            <person name="Martinez A.T."/>
            <person name="Grigoriev I.V."/>
        </authorList>
    </citation>
    <scope>NUCLEOTIDE SEQUENCE</scope>
    <source>
        <strain evidence="3">AH 44721</strain>
    </source>
</reference>
<dbReference type="Proteomes" id="UP000724874">
    <property type="component" value="Unassembled WGS sequence"/>
</dbReference>
<keyword evidence="2" id="KW-0732">Signal</keyword>
<organism evidence="3 4">
    <name type="scientific">Gymnopilus junonius</name>
    <name type="common">Spectacular rustgill mushroom</name>
    <name type="synonym">Gymnopilus spectabilis subsp. junonius</name>
    <dbReference type="NCBI Taxonomy" id="109634"/>
    <lineage>
        <taxon>Eukaryota</taxon>
        <taxon>Fungi</taxon>
        <taxon>Dikarya</taxon>
        <taxon>Basidiomycota</taxon>
        <taxon>Agaricomycotina</taxon>
        <taxon>Agaricomycetes</taxon>
        <taxon>Agaricomycetidae</taxon>
        <taxon>Agaricales</taxon>
        <taxon>Agaricineae</taxon>
        <taxon>Hymenogastraceae</taxon>
        <taxon>Gymnopilus</taxon>
    </lineage>
</organism>
<feature type="signal peptide" evidence="2">
    <location>
        <begin position="1"/>
        <end position="26"/>
    </location>
</feature>
<evidence type="ECO:0000256" key="1">
    <source>
        <dbReference type="SAM" id="Phobius"/>
    </source>
</evidence>
<gene>
    <name evidence="3" type="ORF">CPB84DRAFT_1900138</name>
</gene>